<dbReference type="Proteomes" id="UP000293045">
    <property type="component" value="Unassembled WGS sequence"/>
</dbReference>
<dbReference type="PANTHER" id="PTHR11516:SF60">
    <property type="entry name" value="PYRUVATE DEHYDROGENASE E1 COMPONENT SUBUNIT ALPHA"/>
    <property type="match status" value="1"/>
</dbReference>
<dbReference type="InterPro" id="IPR001017">
    <property type="entry name" value="DH_E1"/>
</dbReference>
<dbReference type="Pfam" id="PF00676">
    <property type="entry name" value="E1_dh"/>
    <property type="match status" value="1"/>
</dbReference>
<protein>
    <submittedName>
        <fullName evidence="5">Subunit alpha of pyruvate dehydrogenase E1</fullName>
    </submittedName>
</protein>
<evidence type="ECO:0000256" key="1">
    <source>
        <dbReference type="ARBA" id="ARBA00001964"/>
    </source>
</evidence>
<gene>
    <name evidence="5" type="ORF">CWI39_0373p0020</name>
</gene>
<sequence length="375" mass="42693">MKAENSLIKINIDASKFSFHMLDSKDLNFSLEYSKDEVIDIYGIAYTIRLFELECEKFFNNKQIRGFCHLVIGQENIYAALKKVMHTDDYSISSYRCHGLAYITGSTISEIVGEMLGKAGGNSKGMGGSMHLYNKNFFGGHGIVGAQIPLGLGLAFSQKYKEIANTSFPSESNEKAAHEHSKSNANQSIYNNFPLKNVTFCFYGDGASNQGQIYESFNMAHLWKLPVVFICENNKYGMWTAVDKASADNNFYKRSNYIPGIRIDHSNTFEIIEVLKFARDYALKSGPIIVEIDCYRLCGHSLRDKNELRNINEVEEGKAKDPLILLRKNIMEFKPEEYILKIEEQLKNIVFNEIKNAENMCKPNPEMLYENILSK</sequence>
<evidence type="ECO:0000256" key="2">
    <source>
        <dbReference type="ARBA" id="ARBA00023002"/>
    </source>
</evidence>
<reference evidence="5 6" key="1">
    <citation type="submission" date="2017-12" db="EMBL/GenBank/DDBJ databases">
        <authorList>
            <person name="Pombert J.-F."/>
            <person name="Haag K.L."/>
            <person name="Ebert D."/>
        </authorList>
    </citation>
    <scope>NUCLEOTIDE SEQUENCE [LARGE SCALE GENOMIC DNA]</scope>
    <source>
        <strain evidence="5">IL-BN-2</strain>
    </source>
</reference>
<keyword evidence="5" id="KW-0670">Pyruvate</keyword>
<keyword evidence="3" id="KW-0786">Thiamine pyrophosphate</keyword>
<dbReference type="GO" id="GO:0006086">
    <property type="term" value="P:pyruvate decarboxylation to acetyl-CoA"/>
    <property type="evidence" value="ECO:0007669"/>
    <property type="project" value="TreeGrafter"/>
</dbReference>
<dbReference type="InterPro" id="IPR029061">
    <property type="entry name" value="THDP-binding"/>
</dbReference>
<evidence type="ECO:0000259" key="4">
    <source>
        <dbReference type="Pfam" id="PF00676"/>
    </source>
</evidence>
<dbReference type="Gene3D" id="3.40.50.970">
    <property type="match status" value="1"/>
</dbReference>
<dbReference type="InterPro" id="IPR050642">
    <property type="entry name" value="PDH_E1_Alpha_Subunit"/>
</dbReference>
<dbReference type="EMBL" id="PIXR01000373">
    <property type="protein sequence ID" value="TBU07089.1"/>
    <property type="molecule type" value="Genomic_DNA"/>
</dbReference>
<keyword evidence="2" id="KW-0560">Oxidoreductase</keyword>
<proteinExistence type="predicted"/>
<accession>A0A4Q9LG80</accession>
<dbReference type="VEuPathDB" id="MicrosporidiaDB:CWI39_0373p0020"/>
<dbReference type="CDD" id="cd02000">
    <property type="entry name" value="TPP_E1_PDC_ADC_BCADC"/>
    <property type="match status" value="1"/>
</dbReference>
<dbReference type="VEuPathDB" id="MicrosporidiaDB:CWI36_0075p0020"/>
<comment type="cofactor">
    <cofactor evidence="1">
        <name>thiamine diphosphate</name>
        <dbReference type="ChEBI" id="CHEBI:58937"/>
    </cofactor>
</comment>
<dbReference type="SUPFAM" id="SSF52518">
    <property type="entry name" value="Thiamin diphosphate-binding fold (THDP-binding)"/>
    <property type="match status" value="1"/>
</dbReference>
<evidence type="ECO:0000313" key="6">
    <source>
        <dbReference type="Proteomes" id="UP000293045"/>
    </source>
</evidence>
<organism evidence="5 6">
    <name type="scientific">Hamiltosporidium magnivora</name>
    <dbReference type="NCBI Taxonomy" id="148818"/>
    <lineage>
        <taxon>Eukaryota</taxon>
        <taxon>Fungi</taxon>
        <taxon>Fungi incertae sedis</taxon>
        <taxon>Microsporidia</taxon>
        <taxon>Dubosqiidae</taxon>
        <taxon>Hamiltosporidium</taxon>
    </lineage>
</organism>
<comment type="caution">
    <text evidence="5">The sequence shown here is derived from an EMBL/GenBank/DDBJ whole genome shotgun (WGS) entry which is preliminary data.</text>
</comment>
<evidence type="ECO:0000256" key="3">
    <source>
        <dbReference type="ARBA" id="ARBA00023052"/>
    </source>
</evidence>
<name>A0A4Q9LG80_9MICR</name>
<evidence type="ECO:0000313" key="5">
    <source>
        <dbReference type="EMBL" id="TBU07089.1"/>
    </source>
</evidence>
<dbReference type="GO" id="GO:0004739">
    <property type="term" value="F:pyruvate dehydrogenase (acetyl-transferring) activity"/>
    <property type="evidence" value="ECO:0007669"/>
    <property type="project" value="TreeGrafter"/>
</dbReference>
<feature type="domain" description="Dehydrogenase E1 component" evidence="4">
    <location>
        <begin position="47"/>
        <end position="366"/>
    </location>
</feature>
<dbReference type="PANTHER" id="PTHR11516">
    <property type="entry name" value="PYRUVATE DEHYDROGENASE E1 COMPONENT, ALPHA SUBUNIT BACTERIAL AND ORGANELLAR"/>
    <property type="match status" value="1"/>
</dbReference>
<dbReference type="AlphaFoldDB" id="A0A4Q9LG80"/>